<proteinExistence type="predicted"/>
<sequence>MTLRQYGNPDDPASTTQPEEAQRIMAYSFSLLHVSLDIPSIQLWKLLTFLDVGILSLQRAQNVGSEGLDMNSFLVVTDSEKIPQQLVNEMHIPRPPNREMYHRDDPTRPSHHHTHGPLVQPKRPQHYRQSHLHWRTQERKFVPPQSTETQTITTAITHETGTQAAMLVDYGTTTERRTVAETEPTTTGVEQLPRPTSTAFPDQIDMDMDAAEVTVLRVSPRPWSSHRDQASPDPTQPAHTADLNSASSPGGQQAPCTAQSEHDWEMTDQLHFPRMKQPVPISPPATTLPATQTARNESEEGHRVHRNPATQSNLGIAYEGRVRRHGFVLRFHGDARLSYTCGYFNKGRGDWREVPLTPQTRTHPIATWKQIQTCGATPNLTTSYRPDVNMEDLMVAYLQTTMHDLTSPPNNGHDIAQPNACLSIDLTTEDPLSGAWLDTASDGWLSGHSGGGSLLGKVNYTPGAPHIVKEILWTEVLASLTDSSVMLVHRNDNHFDPMYYFPPSLMCDPSEPQAEPRPQTELAPPWSWPISLPPHERPPPPIVAKPKARTKDTPVSPPQTHHHMDARQEYEGFQYVVPT</sequence>
<feature type="region of interest" description="Disordered" evidence="1">
    <location>
        <begin position="275"/>
        <end position="312"/>
    </location>
</feature>
<feature type="compositionally biased region" description="Basic and acidic residues" evidence="1">
    <location>
        <begin position="96"/>
        <end position="108"/>
    </location>
</feature>
<organism evidence="2">
    <name type="scientific">Aphanomyces astaci</name>
    <name type="common">Crayfish plague agent</name>
    <dbReference type="NCBI Taxonomy" id="112090"/>
    <lineage>
        <taxon>Eukaryota</taxon>
        <taxon>Sar</taxon>
        <taxon>Stramenopiles</taxon>
        <taxon>Oomycota</taxon>
        <taxon>Saprolegniomycetes</taxon>
        <taxon>Saprolegniales</taxon>
        <taxon>Verrucalvaceae</taxon>
        <taxon>Aphanomyces</taxon>
    </lineage>
</organism>
<gene>
    <name evidence="2" type="ORF">H257_11120</name>
</gene>
<dbReference type="GeneID" id="20813116"/>
<reference evidence="2" key="1">
    <citation type="submission" date="2013-12" db="EMBL/GenBank/DDBJ databases">
        <title>The Genome Sequence of Aphanomyces astaci APO3.</title>
        <authorList>
            <consortium name="The Broad Institute Genomics Platform"/>
            <person name="Russ C."/>
            <person name="Tyler B."/>
            <person name="van West P."/>
            <person name="Dieguez-Uribeondo J."/>
            <person name="Young S.K."/>
            <person name="Zeng Q."/>
            <person name="Gargeya S."/>
            <person name="Fitzgerald M."/>
            <person name="Abouelleil A."/>
            <person name="Alvarado L."/>
            <person name="Chapman S.B."/>
            <person name="Gainer-Dewar J."/>
            <person name="Goldberg J."/>
            <person name="Griggs A."/>
            <person name="Gujja S."/>
            <person name="Hansen M."/>
            <person name="Howarth C."/>
            <person name="Imamovic A."/>
            <person name="Ireland A."/>
            <person name="Larimer J."/>
            <person name="McCowan C."/>
            <person name="Murphy C."/>
            <person name="Pearson M."/>
            <person name="Poon T.W."/>
            <person name="Priest M."/>
            <person name="Roberts A."/>
            <person name="Saif S."/>
            <person name="Shea T."/>
            <person name="Sykes S."/>
            <person name="Wortman J."/>
            <person name="Nusbaum C."/>
            <person name="Birren B."/>
        </authorList>
    </citation>
    <scope>NUCLEOTIDE SEQUENCE [LARGE SCALE GENOMIC DNA]</scope>
    <source>
        <strain evidence="2">APO3</strain>
    </source>
</reference>
<dbReference type="RefSeq" id="XP_009836260.1">
    <property type="nucleotide sequence ID" value="XM_009837958.1"/>
</dbReference>
<dbReference type="VEuPathDB" id="FungiDB:H257_11120"/>
<evidence type="ECO:0000313" key="2">
    <source>
        <dbReference type="EMBL" id="ETV74154.1"/>
    </source>
</evidence>
<dbReference type="EMBL" id="KI913145">
    <property type="protein sequence ID" value="ETV74154.1"/>
    <property type="molecule type" value="Genomic_DNA"/>
</dbReference>
<feature type="region of interest" description="Disordered" evidence="1">
    <location>
        <begin position="509"/>
        <end position="567"/>
    </location>
</feature>
<protein>
    <submittedName>
        <fullName evidence="2">Uncharacterized protein</fullName>
    </submittedName>
</protein>
<dbReference type="AlphaFoldDB" id="W4G551"/>
<feature type="compositionally biased region" description="Low complexity" evidence="1">
    <location>
        <begin position="181"/>
        <end position="190"/>
    </location>
</feature>
<feature type="compositionally biased region" description="Low complexity" evidence="1">
    <location>
        <begin position="284"/>
        <end position="294"/>
    </location>
</feature>
<feature type="region of interest" description="Disordered" evidence="1">
    <location>
        <begin position="221"/>
        <end position="261"/>
    </location>
</feature>
<feature type="compositionally biased region" description="Polar residues" evidence="1">
    <location>
        <begin position="242"/>
        <end position="259"/>
    </location>
</feature>
<evidence type="ECO:0000256" key="1">
    <source>
        <dbReference type="SAM" id="MobiDB-lite"/>
    </source>
</evidence>
<feature type="region of interest" description="Disordered" evidence="1">
    <location>
        <begin position="94"/>
        <end position="124"/>
    </location>
</feature>
<feature type="region of interest" description="Disordered" evidence="1">
    <location>
        <begin position="176"/>
        <end position="202"/>
    </location>
</feature>
<name>W4G551_APHAT</name>
<accession>W4G551</accession>